<evidence type="ECO:0000256" key="5">
    <source>
        <dbReference type="RuleBase" id="RU361220"/>
    </source>
</evidence>
<dbReference type="InterPro" id="IPR003469">
    <property type="entry name" value="Glyco_hydro_68"/>
</dbReference>
<evidence type="ECO:0008006" key="8">
    <source>
        <dbReference type="Google" id="ProtNLM"/>
    </source>
</evidence>
<evidence type="ECO:0000256" key="4">
    <source>
        <dbReference type="PIRSR" id="PIRSR603469-4"/>
    </source>
</evidence>
<reference evidence="6 7" key="1">
    <citation type="submission" date="2015-10" db="EMBL/GenBank/DDBJ databases">
        <title>Draft genome sequence of Novosphingobium fuchskuhlense DSM 25065 isolated from a surface water sample of the southwest basin of Lake Grosse Fuchskuhle.</title>
        <authorList>
            <person name="Ruckert C."/>
            <person name="Winkler A."/>
            <person name="Glaeser J."/>
            <person name="Grossart H.-P."/>
            <person name="Kalinowski J."/>
            <person name="Glaeser S."/>
        </authorList>
    </citation>
    <scope>NUCLEOTIDE SEQUENCE [LARGE SCALE GENOMIC DNA]</scope>
    <source>
        <strain evidence="6 7">FNE08-7</strain>
    </source>
</reference>
<evidence type="ECO:0000313" key="7">
    <source>
        <dbReference type="Proteomes" id="UP000058012"/>
    </source>
</evidence>
<comment type="cofactor">
    <cofactor evidence="3">
        <name>Ca(2+)</name>
        <dbReference type="ChEBI" id="CHEBI:29108"/>
    </cofactor>
</comment>
<dbReference type="SUPFAM" id="SSF75005">
    <property type="entry name" value="Arabinanase/levansucrase/invertase"/>
    <property type="match status" value="1"/>
</dbReference>
<organism evidence="6 7">
    <name type="scientific">Novosphingobium fuchskuhlense</name>
    <dbReference type="NCBI Taxonomy" id="1117702"/>
    <lineage>
        <taxon>Bacteria</taxon>
        <taxon>Pseudomonadati</taxon>
        <taxon>Pseudomonadota</taxon>
        <taxon>Alphaproteobacteria</taxon>
        <taxon>Sphingomonadales</taxon>
        <taxon>Sphingomonadaceae</taxon>
        <taxon>Novosphingobium</taxon>
    </lineage>
</organism>
<dbReference type="GO" id="GO:0009758">
    <property type="term" value="P:carbohydrate utilization"/>
    <property type="evidence" value="ECO:0007669"/>
    <property type="project" value="InterPro"/>
</dbReference>
<evidence type="ECO:0000313" key="6">
    <source>
        <dbReference type="EMBL" id="KUR72584.1"/>
    </source>
</evidence>
<keyword evidence="7" id="KW-1185">Reference proteome</keyword>
<feature type="binding site" evidence="2">
    <location>
        <begin position="255"/>
        <end position="257"/>
    </location>
    <ligand>
        <name>substrate</name>
    </ligand>
</feature>
<evidence type="ECO:0000256" key="2">
    <source>
        <dbReference type="PIRSR" id="PIRSR603469-2"/>
    </source>
</evidence>
<dbReference type="OrthoDB" id="3359526at2"/>
<feature type="site" description="Transition state stabilizer" evidence="4">
    <location>
        <position position="199"/>
    </location>
</feature>
<evidence type="ECO:0000256" key="1">
    <source>
        <dbReference type="ARBA" id="ARBA00006775"/>
    </source>
</evidence>
<dbReference type="CDD" id="cd08997">
    <property type="entry name" value="GH68"/>
    <property type="match status" value="1"/>
</dbReference>
<dbReference type="GO" id="GO:0046872">
    <property type="term" value="F:metal ion binding"/>
    <property type="evidence" value="ECO:0007669"/>
    <property type="project" value="UniProtKB-KW"/>
</dbReference>
<comment type="caution">
    <text evidence="6">The sequence shown here is derived from an EMBL/GenBank/DDBJ whole genome shotgun (WGS) entry which is preliminary data.</text>
</comment>
<dbReference type="Pfam" id="PF02435">
    <property type="entry name" value="Glyco_hydro_68"/>
    <property type="match status" value="2"/>
</dbReference>
<feature type="binding site" evidence="3">
    <location>
        <position position="227"/>
    </location>
    <ligand>
        <name>Ca(2+)</name>
        <dbReference type="ChEBI" id="CHEBI:29108"/>
        <label>1</label>
    </ligand>
</feature>
<dbReference type="GO" id="GO:0050053">
    <property type="term" value="F:levansucrase activity"/>
    <property type="evidence" value="ECO:0007669"/>
    <property type="project" value="InterPro"/>
</dbReference>
<dbReference type="InterPro" id="IPR023296">
    <property type="entry name" value="Glyco_hydro_beta-prop_sf"/>
</dbReference>
<dbReference type="AlphaFoldDB" id="A0A117UXD2"/>
<dbReference type="Gene3D" id="2.115.10.20">
    <property type="entry name" value="Glycosyl hydrolase domain, family 43"/>
    <property type="match status" value="1"/>
</dbReference>
<keyword evidence="3" id="KW-0106">Calcium</keyword>
<gene>
    <name evidence="6" type="ORF">AQZ52_04895</name>
</gene>
<evidence type="ECO:0000256" key="3">
    <source>
        <dbReference type="PIRSR" id="PIRSR603469-3"/>
    </source>
</evidence>
<protein>
    <recommendedName>
        <fullName evidence="8">Levansucrase</fullName>
    </recommendedName>
</protein>
<dbReference type="STRING" id="1117702.AQZ52_04895"/>
<dbReference type="EMBL" id="LLZS01000003">
    <property type="protein sequence ID" value="KUR72584.1"/>
    <property type="molecule type" value="Genomic_DNA"/>
</dbReference>
<keyword evidence="3" id="KW-0479">Metal-binding</keyword>
<name>A0A117UXD2_9SPHN</name>
<proteinExistence type="inferred from homology"/>
<dbReference type="RefSeq" id="WP_067906894.1">
    <property type="nucleotide sequence ID" value="NZ_KQ954244.1"/>
</dbReference>
<accession>A0A117UXD2</accession>
<sequence length="379" mass="41473">MAVCTSPTALWTGEHLSALQFGHCHQIPLIDGAQLHHPLPGFDLWDLWPLQLADGSTAVVDGWTLWFVLSAPAGEDPETRHDIVRIRLMSARGSEWRDHGYALPGDLNPGSREWAGSALYDPETAAVTLYWTASGLRGESPRTFTQRMFETTGTLAGDANRLFVEDWSAPREIAGGPIPHYVLVTAAEGVPGMIKGFRDPAHFRDPVDGADYLLFTGSLKGSTSPWNGCIGLLKRDGDDWAVLPPLLSADELNNEQERPHIVFHAGRYYLFWSTQRKVFAPGVPNGPNGLYGMVAERMEGPWLPLNGSGLVAGNPPEAPVQTYSWWVTHELTVHGFVDYPGSLKGNDHGDAAWRRAHFAGVPAEPFRLVLDGTRAEVAA</sequence>
<dbReference type="Proteomes" id="UP000058012">
    <property type="component" value="Unassembled WGS sequence"/>
</dbReference>
<comment type="similarity">
    <text evidence="1 5">Belongs to the glycosyl hydrolase 68 family.</text>
</comment>